<dbReference type="RefSeq" id="WP_159073108.1">
    <property type="nucleotide sequence ID" value="NZ_RJVJ01000001.1"/>
</dbReference>
<evidence type="ECO:0000259" key="1">
    <source>
        <dbReference type="Pfam" id="PF14028"/>
    </source>
</evidence>
<protein>
    <submittedName>
        <fullName evidence="2">Thiopeptide-type bacteriocin biosynthesis protein</fullName>
    </submittedName>
</protein>
<dbReference type="Proteomes" id="UP000267408">
    <property type="component" value="Unassembled WGS sequence"/>
</dbReference>
<sequence>MLATGDRAWTQVHLHLATDNPEEHAVRLLGPALISLEDQGLIDCWHFLRKGDRWRLRYRESASGILGAATTAAAVNEALDMCREAGMIDDWTPAVYEPETYAFGGAAALPAAHRLFHQDSRHALIYLAAVHRGELPDQRAELWLLLGTAAMRGAGLDWYEIGDTWAQVAENRPADGPRLAILDRRLVDASRTLLQADTTPGSTLLEGRLAHAASWFGAFAIYGLTLRALADEGQLWRGQRAVLAHHQLFTANRLGLPHQQQAVLASAAAGAVLDLVDVDEAVLR</sequence>
<dbReference type="InterPro" id="IPR023809">
    <property type="entry name" value="Thiopep_bacteriocin_synth_dom"/>
</dbReference>
<evidence type="ECO:0000313" key="2">
    <source>
        <dbReference type="EMBL" id="ROR42958.1"/>
    </source>
</evidence>
<dbReference type="EMBL" id="RJVJ01000001">
    <property type="protein sequence ID" value="ROR42958.1"/>
    <property type="molecule type" value="Genomic_DNA"/>
</dbReference>
<proteinExistence type="predicted"/>
<organism evidence="2 3">
    <name type="scientific">Kitasatospora cineracea</name>
    <dbReference type="NCBI Taxonomy" id="88074"/>
    <lineage>
        <taxon>Bacteria</taxon>
        <taxon>Bacillati</taxon>
        <taxon>Actinomycetota</taxon>
        <taxon>Actinomycetes</taxon>
        <taxon>Kitasatosporales</taxon>
        <taxon>Streptomycetaceae</taxon>
        <taxon>Kitasatospora</taxon>
    </lineage>
</organism>
<dbReference type="AlphaFoldDB" id="A0A8G1UFF4"/>
<comment type="caution">
    <text evidence="2">The sequence shown here is derived from an EMBL/GenBank/DDBJ whole genome shotgun (WGS) entry which is preliminary data.</text>
</comment>
<feature type="domain" description="Thiopeptide-type bacteriocin biosynthesis" evidence="1">
    <location>
        <begin position="9"/>
        <end position="270"/>
    </location>
</feature>
<dbReference type="Pfam" id="PF14028">
    <property type="entry name" value="Lant_dehydr_C"/>
    <property type="match status" value="1"/>
</dbReference>
<evidence type="ECO:0000313" key="3">
    <source>
        <dbReference type="Proteomes" id="UP000267408"/>
    </source>
</evidence>
<accession>A0A8G1UFF4</accession>
<name>A0A8G1UFF4_9ACTN</name>
<dbReference type="NCBIfam" id="TIGR03891">
    <property type="entry name" value="thiopep_ocin"/>
    <property type="match status" value="1"/>
</dbReference>
<reference evidence="2 3" key="1">
    <citation type="submission" date="2018-11" db="EMBL/GenBank/DDBJ databases">
        <title>Sequencing the genomes of 1000 actinobacteria strains.</title>
        <authorList>
            <person name="Klenk H.-P."/>
        </authorList>
    </citation>
    <scope>NUCLEOTIDE SEQUENCE [LARGE SCALE GENOMIC DNA]</scope>
    <source>
        <strain evidence="2 3">DSM 44780</strain>
    </source>
</reference>
<gene>
    <name evidence="2" type="ORF">EDD39_1093</name>
</gene>